<evidence type="ECO:0000256" key="2">
    <source>
        <dbReference type="SAM" id="SignalP"/>
    </source>
</evidence>
<accession>A0ABW9HK97</accession>
<feature type="compositionally biased region" description="Low complexity" evidence="1">
    <location>
        <begin position="42"/>
        <end position="51"/>
    </location>
</feature>
<feature type="region of interest" description="Disordered" evidence="1">
    <location>
        <begin position="146"/>
        <end position="174"/>
    </location>
</feature>
<keyword evidence="2" id="KW-0732">Signal</keyword>
<dbReference type="PROSITE" id="PS51257">
    <property type="entry name" value="PROKAR_LIPOPROTEIN"/>
    <property type="match status" value="1"/>
</dbReference>
<organism evidence="3 4">
    <name type="scientific">Streptomyces niveiscabiei</name>
    <dbReference type="NCBI Taxonomy" id="164115"/>
    <lineage>
        <taxon>Bacteria</taxon>
        <taxon>Bacillati</taxon>
        <taxon>Actinomycetota</taxon>
        <taxon>Actinomycetes</taxon>
        <taxon>Kitasatosporales</taxon>
        <taxon>Streptomycetaceae</taxon>
        <taxon>Streptomyces</taxon>
    </lineage>
</organism>
<reference evidence="3 4" key="1">
    <citation type="submission" date="2024-12" db="EMBL/GenBank/DDBJ databases">
        <title>Forecasting of Potato common scab and diversities of Pathogenic streptomyces spp. in china.</title>
        <authorList>
            <person name="Handique U."/>
            <person name="Wu J."/>
        </authorList>
    </citation>
    <scope>NUCLEOTIDE SEQUENCE [LARGE SCALE GENOMIC DNA]</scope>
    <source>
        <strain evidence="3 4">ZRIMU1530</strain>
    </source>
</reference>
<dbReference type="RefSeq" id="WP_409120095.1">
    <property type="nucleotide sequence ID" value="NZ_JBJVNI010000001.1"/>
</dbReference>
<evidence type="ECO:0000313" key="3">
    <source>
        <dbReference type="EMBL" id="MFM9607307.1"/>
    </source>
</evidence>
<feature type="signal peptide" evidence="2">
    <location>
        <begin position="1"/>
        <end position="25"/>
    </location>
</feature>
<evidence type="ECO:0008006" key="5">
    <source>
        <dbReference type="Google" id="ProtNLM"/>
    </source>
</evidence>
<feature type="chain" id="PRO_5047110744" description="Lipoprotein" evidence="2">
    <location>
        <begin position="26"/>
        <end position="196"/>
    </location>
</feature>
<protein>
    <recommendedName>
        <fullName evidence="5">Lipoprotein</fullName>
    </recommendedName>
</protein>
<gene>
    <name evidence="3" type="ORF">ACKI18_01120</name>
</gene>
<proteinExistence type="predicted"/>
<sequence length="196" mass="20182">MRGHCGRTGRLRLVGAASGLVLALAACGGGSGDEAEVPSVQGSSPSSARSGGAAGGDDVAEYVRGQRAWVACLRTEGVDVPDPDAQGQVDLGDAAARKADSKFRAASEKCADVKPPVPESVLEKLRPELSDQQKETQRRYAACMQTKGAPDFPDPGPDGYPPEDARWNQTSAGAKRAIRACAPVIGDPAAQPTTKG</sequence>
<dbReference type="EMBL" id="JBJVNI010000001">
    <property type="protein sequence ID" value="MFM9607307.1"/>
    <property type="molecule type" value="Genomic_DNA"/>
</dbReference>
<feature type="region of interest" description="Disordered" evidence="1">
    <location>
        <begin position="33"/>
        <end position="57"/>
    </location>
</feature>
<dbReference type="Proteomes" id="UP001631957">
    <property type="component" value="Unassembled WGS sequence"/>
</dbReference>
<comment type="caution">
    <text evidence="3">The sequence shown here is derived from an EMBL/GenBank/DDBJ whole genome shotgun (WGS) entry which is preliminary data.</text>
</comment>
<evidence type="ECO:0000256" key="1">
    <source>
        <dbReference type="SAM" id="MobiDB-lite"/>
    </source>
</evidence>
<name>A0ABW9HK97_9ACTN</name>
<keyword evidence="4" id="KW-1185">Reference proteome</keyword>
<evidence type="ECO:0000313" key="4">
    <source>
        <dbReference type="Proteomes" id="UP001631957"/>
    </source>
</evidence>